<keyword evidence="2" id="KW-1185">Reference proteome</keyword>
<protein>
    <submittedName>
        <fullName evidence="1">Uncharacterized protein</fullName>
    </submittedName>
</protein>
<sequence length="118" mass="12903">MKSMRWFITGYQRDGRFEASAAAAPSEDAGRGKQFDELLYGDEAQGDGTEIEAFALGMHASDPAFKVWEFVSAEYESDRTTEHGRRPAQGSAYLTIDISGARGEVPHLARDIGEEGQA</sequence>
<gene>
    <name evidence="1" type="ORF">GCM10017557_33670</name>
</gene>
<proteinExistence type="predicted"/>
<evidence type="ECO:0000313" key="2">
    <source>
        <dbReference type="Proteomes" id="UP000516444"/>
    </source>
</evidence>
<dbReference type="AlphaFoldDB" id="A0A7G1NZ81"/>
<dbReference type="Proteomes" id="UP000516444">
    <property type="component" value="Chromosome"/>
</dbReference>
<dbReference type="RefSeq" id="WP_190850777.1">
    <property type="nucleotide sequence ID" value="NZ_AP023440.1"/>
</dbReference>
<name>A0A7G1NZ81_9ACTN</name>
<organism evidence="1 2">
    <name type="scientific">Streptomyces aurantiacus</name>
    <dbReference type="NCBI Taxonomy" id="47760"/>
    <lineage>
        <taxon>Bacteria</taxon>
        <taxon>Bacillati</taxon>
        <taxon>Actinomycetota</taxon>
        <taxon>Actinomycetes</taxon>
        <taxon>Kitasatosporales</taxon>
        <taxon>Streptomycetaceae</taxon>
        <taxon>Streptomyces</taxon>
        <taxon>Streptomyces aurantiacus group</taxon>
    </lineage>
</organism>
<accession>A0A7G1NZ81</accession>
<reference evidence="1 2" key="1">
    <citation type="journal article" date="2014" name="Int. J. Syst. Evol. Microbiol.">
        <title>Complete genome sequence of Corynebacterium casei LMG S-19264T (=DSM 44701T), isolated from a smear-ripened cheese.</title>
        <authorList>
            <consortium name="US DOE Joint Genome Institute (JGI-PGF)"/>
            <person name="Walter F."/>
            <person name="Albersmeier A."/>
            <person name="Kalinowski J."/>
            <person name="Ruckert C."/>
        </authorList>
    </citation>
    <scope>NUCLEOTIDE SEQUENCE [LARGE SCALE GENOMIC DNA]</scope>
    <source>
        <strain evidence="1 2">JCM 4677</strain>
    </source>
</reference>
<evidence type="ECO:0000313" key="1">
    <source>
        <dbReference type="EMBL" id="BCL28508.1"/>
    </source>
</evidence>
<dbReference type="KEGG" id="sgm:GCM10017557_33670"/>
<dbReference type="EMBL" id="AP023440">
    <property type="protein sequence ID" value="BCL28508.1"/>
    <property type="molecule type" value="Genomic_DNA"/>
</dbReference>